<reference evidence="1" key="1">
    <citation type="submission" date="2025-08" db="UniProtKB">
        <authorList>
            <consortium name="RefSeq"/>
        </authorList>
    </citation>
    <scope>IDENTIFICATION</scope>
    <source>
        <tissue evidence="1">Muscle</tissue>
    </source>
</reference>
<dbReference type="GO" id="GO:0000166">
    <property type="term" value="F:nucleotide binding"/>
    <property type="evidence" value="ECO:0007669"/>
    <property type="project" value="InterPro"/>
</dbReference>
<dbReference type="Pfam" id="PF06189">
    <property type="entry name" value="5-nucleotidase"/>
    <property type="match status" value="1"/>
</dbReference>
<dbReference type="GO" id="GO:0046085">
    <property type="term" value="P:adenosine metabolic process"/>
    <property type="evidence" value="ECO:0007669"/>
    <property type="project" value="TreeGrafter"/>
</dbReference>
<proteinExistence type="predicted"/>
<dbReference type="InterPro" id="IPR010394">
    <property type="entry name" value="5-nucleotidase"/>
</dbReference>
<dbReference type="PANTHER" id="PTHR31367:SF5">
    <property type="entry name" value="CYTOSOLIC 5'-NUCLEOTIDASE 1A"/>
    <property type="match status" value="1"/>
</dbReference>
<dbReference type="Proteomes" id="UP001155660">
    <property type="component" value="Unplaced"/>
</dbReference>
<sequence length="268" mass="30035">MTPFTIAVSSCALFRQENGETALGVAYPLVKALKMVNQSMSEMDPTVEEWFKIVVIPTNMDHFKKSVENYNLKIEIACEKPILEHLEEIKPILFLSTNAQNVREAISAGYGAATMFQQDYDEHSDEELRVAFDGDGVLFSDESEKVTAKKGLEAFCQNERDKEDTSLALGPLSMFFKALVQLQKSHKKSPIRTYLVTSRGTTSPGIRALKTLKENNLEINEAFFLCGAHKGPVLKAINPHIFFDDQKKHVALQNRVIGAHVPYGVRNK</sequence>
<organism evidence="1">
    <name type="scientific">Cyprinus carpio</name>
    <name type="common">Common carp</name>
    <dbReference type="NCBI Taxonomy" id="7962"/>
    <lineage>
        <taxon>Eukaryota</taxon>
        <taxon>Metazoa</taxon>
        <taxon>Chordata</taxon>
        <taxon>Craniata</taxon>
        <taxon>Vertebrata</taxon>
        <taxon>Euteleostomi</taxon>
        <taxon>Actinopterygii</taxon>
        <taxon>Neopterygii</taxon>
        <taxon>Teleostei</taxon>
        <taxon>Ostariophysi</taxon>
        <taxon>Cypriniformes</taxon>
        <taxon>Cyprinidae</taxon>
        <taxon>Cyprininae</taxon>
        <taxon>Cyprinus</taxon>
    </lineage>
</organism>
<gene>
    <name evidence="1" type="primary">LOC122142559</name>
</gene>
<name>A0A9R0ATI5_CYPCA</name>
<evidence type="ECO:0000313" key="1">
    <source>
        <dbReference type="RefSeq" id="XP_042609715.1"/>
    </source>
</evidence>
<dbReference type="KEGG" id="ccar:122142559"/>
<dbReference type="PANTHER" id="PTHR31367">
    <property type="entry name" value="CYTOSOLIC 5'-NUCLEOTIDASE 1 FAMILY MEMBER"/>
    <property type="match status" value="1"/>
</dbReference>
<dbReference type="GO" id="GO:0000287">
    <property type="term" value="F:magnesium ion binding"/>
    <property type="evidence" value="ECO:0007669"/>
    <property type="project" value="InterPro"/>
</dbReference>
<dbReference type="AlphaFoldDB" id="A0A9R0ATI5"/>
<dbReference type="OrthoDB" id="9994138at2759"/>
<dbReference type="GO" id="GO:0008253">
    <property type="term" value="F:5'-nucleotidase activity"/>
    <property type="evidence" value="ECO:0007669"/>
    <property type="project" value="InterPro"/>
</dbReference>
<dbReference type="RefSeq" id="XP_042609715.1">
    <property type="nucleotide sequence ID" value="XM_042753781.1"/>
</dbReference>
<protein>
    <submittedName>
        <fullName evidence="1">Cytosolic 5'-nucleotidase 1A-like</fullName>
    </submittedName>
</protein>
<dbReference type="GeneID" id="122142559"/>
<accession>A0A9R0ATI5</accession>
<dbReference type="GO" id="GO:0005829">
    <property type="term" value="C:cytosol"/>
    <property type="evidence" value="ECO:0007669"/>
    <property type="project" value="TreeGrafter"/>
</dbReference>
<dbReference type="GO" id="GO:0009117">
    <property type="term" value="P:nucleotide metabolic process"/>
    <property type="evidence" value="ECO:0007669"/>
    <property type="project" value="InterPro"/>
</dbReference>